<protein>
    <submittedName>
        <fullName evidence="2">Uncharacterized protein</fullName>
    </submittedName>
</protein>
<dbReference type="EMBL" id="JBBWRZ010000009">
    <property type="protein sequence ID" value="KAK8229285.1"/>
    <property type="molecule type" value="Genomic_DNA"/>
</dbReference>
<evidence type="ECO:0000313" key="2">
    <source>
        <dbReference type="EMBL" id="KAK8229285.1"/>
    </source>
</evidence>
<keyword evidence="3" id="KW-1185">Reference proteome</keyword>
<evidence type="ECO:0000256" key="1">
    <source>
        <dbReference type="SAM" id="MobiDB-lite"/>
    </source>
</evidence>
<feature type="compositionally biased region" description="Polar residues" evidence="1">
    <location>
        <begin position="373"/>
        <end position="384"/>
    </location>
</feature>
<feature type="region of interest" description="Disordered" evidence="1">
    <location>
        <begin position="336"/>
        <end position="392"/>
    </location>
</feature>
<comment type="caution">
    <text evidence="2">The sequence shown here is derived from an EMBL/GenBank/DDBJ whole genome shotgun (WGS) entry which is preliminary data.</text>
</comment>
<dbReference type="Proteomes" id="UP001492380">
    <property type="component" value="Unassembled WGS sequence"/>
</dbReference>
<name>A0ABR1YHF0_9PEZI</name>
<reference evidence="2 3" key="1">
    <citation type="submission" date="2024-04" db="EMBL/GenBank/DDBJ databases">
        <title>Phyllosticta paracitricarpa is synonymous to the EU quarantine fungus P. citricarpa based on phylogenomic analyses.</title>
        <authorList>
            <consortium name="Lawrence Berkeley National Laboratory"/>
            <person name="Van Ingen-Buijs V.A."/>
            <person name="Van Westerhoven A.C."/>
            <person name="Haridas S."/>
            <person name="Skiadas P."/>
            <person name="Martin F."/>
            <person name="Groenewald J.Z."/>
            <person name="Crous P.W."/>
            <person name="Seidl M.F."/>
        </authorList>
    </citation>
    <scope>NUCLEOTIDE SEQUENCE [LARGE SCALE GENOMIC DNA]</scope>
    <source>
        <strain evidence="2 3">CBS 123374</strain>
    </source>
</reference>
<feature type="compositionally biased region" description="Polar residues" evidence="1">
    <location>
        <begin position="354"/>
        <end position="364"/>
    </location>
</feature>
<accession>A0ABR1YHF0</accession>
<proteinExistence type="predicted"/>
<gene>
    <name evidence="2" type="ORF">HDK90DRAFT_352288</name>
</gene>
<organism evidence="2 3">
    <name type="scientific">Phyllosticta capitalensis</name>
    <dbReference type="NCBI Taxonomy" id="121624"/>
    <lineage>
        <taxon>Eukaryota</taxon>
        <taxon>Fungi</taxon>
        <taxon>Dikarya</taxon>
        <taxon>Ascomycota</taxon>
        <taxon>Pezizomycotina</taxon>
        <taxon>Dothideomycetes</taxon>
        <taxon>Dothideomycetes incertae sedis</taxon>
        <taxon>Botryosphaeriales</taxon>
        <taxon>Phyllostictaceae</taxon>
        <taxon>Phyllosticta</taxon>
    </lineage>
</organism>
<evidence type="ECO:0000313" key="3">
    <source>
        <dbReference type="Proteomes" id="UP001492380"/>
    </source>
</evidence>
<sequence length="392" mass="44066">MNAFSPALNAFLRNWRSGFDSNPSRDGDSEMSFEEPDIEFNDQKPCCLAESPVLMEIPSPNDKKAFIFGHRLPTQTGKATISMACTDSKDLWSGAAHIKLRVPVHLQGYGVGNTGRKVDVFLFFPGEILESMSLTLFTSLDPEKEDHGFSCSNCGCNCQYKGAAEGTDINVRRLSDLPKSVSRVFLDERSFYDIEPKTDYDMRYKLGEQEYIYRGDVVKINLLLKRPPLLITPNGEMPVASSKVSEPVVKAMCGIAESGTRVTFYIPRKYLESVRELTRFRFSIEHMDLWTSKEDSKFKRYYQDGWSRFQEQYSHPSGPKLVGGVVKFNRAEAPVDGRAGPVRDVAGPQEEIVEQSTSAAQSSNAEDDMDMSSVPSESEDQPQAQRKRQRVV</sequence>